<dbReference type="Proteomes" id="UP000242287">
    <property type="component" value="Unassembled WGS sequence"/>
</dbReference>
<protein>
    <submittedName>
        <fullName evidence="3">Uncharacterized protein</fullName>
    </submittedName>
</protein>
<feature type="region of interest" description="Disordered" evidence="1">
    <location>
        <begin position="317"/>
        <end position="345"/>
    </location>
</feature>
<accession>A0A2A9N847</accession>
<feature type="compositionally biased region" description="Basic and acidic residues" evidence="1">
    <location>
        <begin position="65"/>
        <end position="80"/>
    </location>
</feature>
<dbReference type="AlphaFoldDB" id="A0A2A9N847"/>
<keyword evidence="2" id="KW-0732">Signal</keyword>
<name>A0A2A9N847_9AGAR</name>
<feature type="region of interest" description="Disordered" evidence="1">
    <location>
        <begin position="65"/>
        <end position="102"/>
    </location>
</feature>
<dbReference type="STRING" id="703135.A0A2A9N847"/>
<feature type="region of interest" description="Disordered" evidence="1">
    <location>
        <begin position="236"/>
        <end position="263"/>
    </location>
</feature>
<feature type="region of interest" description="Disordered" evidence="1">
    <location>
        <begin position="158"/>
        <end position="182"/>
    </location>
</feature>
<organism evidence="3 4">
    <name type="scientific">Amanita thiersii Skay4041</name>
    <dbReference type="NCBI Taxonomy" id="703135"/>
    <lineage>
        <taxon>Eukaryota</taxon>
        <taxon>Fungi</taxon>
        <taxon>Dikarya</taxon>
        <taxon>Basidiomycota</taxon>
        <taxon>Agaricomycotina</taxon>
        <taxon>Agaricomycetes</taxon>
        <taxon>Agaricomycetidae</taxon>
        <taxon>Agaricales</taxon>
        <taxon>Pluteineae</taxon>
        <taxon>Amanitaceae</taxon>
        <taxon>Amanita</taxon>
    </lineage>
</organism>
<reference evidence="3 4" key="1">
    <citation type="submission" date="2014-02" db="EMBL/GenBank/DDBJ databases">
        <title>Transposable element dynamics among asymbiotic and ectomycorrhizal Amanita fungi.</title>
        <authorList>
            <consortium name="DOE Joint Genome Institute"/>
            <person name="Hess J."/>
            <person name="Skrede I."/>
            <person name="Wolfe B."/>
            <person name="LaButti K."/>
            <person name="Ohm R.A."/>
            <person name="Grigoriev I.V."/>
            <person name="Pringle A."/>
        </authorList>
    </citation>
    <scope>NUCLEOTIDE SEQUENCE [LARGE SCALE GENOMIC DNA]</scope>
    <source>
        <strain evidence="3 4">SKay4041</strain>
    </source>
</reference>
<feature type="chain" id="PRO_5012721699" evidence="2">
    <location>
        <begin position="25"/>
        <end position="382"/>
    </location>
</feature>
<evidence type="ECO:0000313" key="3">
    <source>
        <dbReference type="EMBL" id="PFH45878.1"/>
    </source>
</evidence>
<gene>
    <name evidence="3" type="ORF">AMATHDRAFT_51422</name>
</gene>
<evidence type="ECO:0000256" key="2">
    <source>
        <dbReference type="SAM" id="SignalP"/>
    </source>
</evidence>
<feature type="compositionally biased region" description="Basic and acidic residues" evidence="1">
    <location>
        <begin position="236"/>
        <end position="246"/>
    </location>
</feature>
<evidence type="ECO:0000313" key="4">
    <source>
        <dbReference type="Proteomes" id="UP000242287"/>
    </source>
</evidence>
<keyword evidence="4" id="KW-1185">Reference proteome</keyword>
<evidence type="ECO:0000256" key="1">
    <source>
        <dbReference type="SAM" id="MobiDB-lite"/>
    </source>
</evidence>
<feature type="compositionally biased region" description="Basic and acidic residues" evidence="1">
    <location>
        <begin position="158"/>
        <end position="167"/>
    </location>
</feature>
<feature type="signal peptide" evidence="2">
    <location>
        <begin position="1"/>
        <end position="24"/>
    </location>
</feature>
<dbReference type="EMBL" id="KZ302274">
    <property type="protein sequence ID" value="PFH45878.1"/>
    <property type="molecule type" value="Genomic_DNA"/>
</dbReference>
<proteinExistence type="predicted"/>
<sequence>MAPFTTTAALALFQLALLAGPVLAAPLDTTPVARDVSPGELDSRMFNAFRNILTNGASRRVVMDPGKKAASDNIKDELKNGPRPPQGPHQQPSATRKALDEARKKGFKREVIELEERDYELEERDEEFEARMFNAFKNILTNGAARRVVMDPAKKVASDNVKDELKNGPRPPQGPHQKVSATRKFLDAARRKGFKRDFELDERDEELEARMFNAFKNILTNGGARRVVMDPAKKVASDNVKDELKNGPRPPQGPHQQLSSTRKFLDAARRKGFKREIELDERDEELEARMFNAFKNILTNGGARRVVMDPAKKVASDNVKDELKNGPRPAQGPHQQLSATRKALDAARKKGFKRDNLEWELEEREIDDIELEARDWELDELD</sequence>